<dbReference type="InParanoid" id="W3X9F3"/>
<dbReference type="GO" id="GO:0008270">
    <property type="term" value="F:zinc ion binding"/>
    <property type="evidence" value="ECO:0007669"/>
    <property type="project" value="UniProtKB-KW"/>
</dbReference>
<proteinExistence type="predicted"/>
<feature type="domain" description="CCHC-type" evidence="2">
    <location>
        <begin position="148"/>
        <end position="161"/>
    </location>
</feature>
<evidence type="ECO:0000313" key="3">
    <source>
        <dbReference type="EMBL" id="ETS81786.1"/>
    </source>
</evidence>
<dbReference type="AlphaFoldDB" id="W3X9F3"/>
<dbReference type="GO" id="GO:0003676">
    <property type="term" value="F:nucleic acid binding"/>
    <property type="evidence" value="ECO:0007669"/>
    <property type="project" value="InterPro"/>
</dbReference>
<organism evidence="3 4">
    <name type="scientific">Pestalotiopsis fici (strain W106-1 / CGMCC3.15140)</name>
    <dbReference type="NCBI Taxonomy" id="1229662"/>
    <lineage>
        <taxon>Eukaryota</taxon>
        <taxon>Fungi</taxon>
        <taxon>Dikarya</taxon>
        <taxon>Ascomycota</taxon>
        <taxon>Pezizomycotina</taxon>
        <taxon>Sordariomycetes</taxon>
        <taxon>Xylariomycetidae</taxon>
        <taxon>Amphisphaeriales</taxon>
        <taxon>Sporocadaceae</taxon>
        <taxon>Pestalotiopsis</taxon>
    </lineage>
</organism>
<dbReference type="HOGENOM" id="CLU_976976_0_0_1"/>
<reference evidence="4" key="1">
    <citation type="journal article" date="2015" name="BMC Genomics">
        <title>Genomic and transcriptomic analysis of the endophytic fungus Pestalotiopsis fici reveals its lifestyle and high potential for synthesis of natural products.</title>
        <authorList>
            <person name="Wang X."/>
            <person name="Zhang X."/>
            <person name="Liu L."/>
            <person name="Xiang M."/>
            <person name="Wang W."/>
            <person name="Sun X."/>
            <person name="Che Y."/>
            <person name="Guo L."/>
            <person name="Liu G."/>
            <person name="Guo L."/>
            <person name="Wang C."/>
            <person name="Yin W.B."/>
            <person name="Stadler M."/>
            <person name="Zhang X."/>
            <person name="Liu X."/>
        </authorList>
    </citation>
    <scope>NUCLEOTIDE SEQUENCE [LARGE SCALE GENOMIC DNA]</scope>
    <source>
        <strain evidence="4">W106-1 / CGMCC3.15140</strain>
    </source>
</reference>
<keyword evidence="1" id="KW-0479">Metal-binding</keyword>
<name>W3X9F3_PESFW</name>
<dbReference type="PROSITE" id="PS50158">
    <property type="entry name" value="ZF_CCHC"/>
    <property type="match status" value="1"/>
</dbReference>
<dbReference type="RefSeq" id="XP_007833560.1">
    <property type="nucleotide sequence ID" value="XM_007835369.1"/>
</dbReference>
<dbReference type="SUPFAM" id="SSF57756">
    <property type="entry name" value="Retrovirus zinc finger-like domains"/>
    <property type="match status" value="1"/>
</dbReference>
<keyword evidence="1" id="KW-0863">Zinc-finger</keyword>
<dbReference type="InterPro" id="IPR001878">
    <property type="entry name" value="Znf_CCHC"/>
</dbReference>
<dbReference type="EMBL" id="KI912112">
    <property type="protein sequence ID" value="ETS81786.1"/>
    <property type="molecule type" value="Genomic_DNA"/>
</dbReference>
<sequence length="285" mass="32585">MAPLGFCKTTDNEHWERLEVLQNALSRSIALHGNGQTPVTMTEQSLYSLLTAGQDDFLEITVCKVTPTFPIAAQIPTSPHVPHMSPSRPNSMFMGSMAPEMSGIRGDKGSMARFSLSDMHENKSQGERPRSRITLDTRIFLPVPDTVCGNCQRPGHTVRDCVGPVDERGEIDGCPKCNTARAHMYDDCPARDTSEDFDLIYRYRQRKPPMKSFLVWQSFLSEQYQPATWPSFIPWSARFALEQQDQAFRAHRKPEWVYYDYDRIGWPDAEAHYREIDPDSEFMVL</sequence>
<dbReference type="InterPro" id="IPR036875">
    <property type="entry name" value="Znf_CCHC_sf"/>
</dbReference>
<evidence type="ECO:0000313" key="4">
    <source>
        <dbReference type="Proteomes" id="UP000030651"/>
    </source>
</evidence>
<dbReference type="Gene3D" id="4.10.60.10">
    <property type="entry name" value="Zinc finger, CCHC-type"/>
    <property type="match status" value="1"/>
</dbReference>
<evidence type="ECO:0000256" key="1">
    <source>
        <dbReference type="PROSITE-ProRule" id="PRU00047"/>
    </source>
</evidence>
<keyword evidence="4" id="KW-1185">Reference proteome</keyword>
<protein>
    <recommendedName>
        <fullName evidence="2">CCHC-type domain-containing protein</fullName>
    </recommendedName>
</protein>
<evidence type="ECO:0000259" key="2">
    <source>
        <dbReference type="PROSITE" id="PS50158"/>
    </source>
</evidence>
<dbReference type="Proteomes" id="UP000030651">
    <property type="component" value="Unassembled WGS sequence"/>
</dbReference>
<dbReference type="GeneID" id="19271801"/>
<dbReference type="KEGG" id="pfy:PFICI_06788"/>
<accession>W3X9F3</accession>
<keyword evidence="1" id="KW-0862">Zinc</keyword>
<dbReference type="OrthoDB" id="4777753at2759"/>
<gene>
    <name evidence="3" type="ORF">PFICI_06788</name>
</gene>